<dbReference type="PANTHER" id="PTHR42812">
    <property type="entry name" value="BETA-XYLOSIDASE"/>
    <property type="match status" value="1"/>
</dbReference>
<dbReference type="GO" id="GO:0004553">
    <property type="term" value="F:hydrolase activity, hydrolyzing O-glycosyl compounds"/>
    <property type="evidence" value="ECO:0007669"/>
    <property type="project" value="InterPro"/>
</dbReference>
<dbReference type="InterPro" id="IPR006710">
    <property type="entry name" value="Glyco_hydro_43"/>
</dbReference>
<dbReference type="PANTHER" id="PTHR42812:SF12">
    <property type="entry name" value="BETA-XYLOSIDASE-RELATED"/>
    <property type="match status" value="1"/>
</dbReference>
<feature type="domain" description="Beta-xylosidase C-terminal Concanavalin A-like" evidence="5">
    <location>
        <begin position="375"/>
        <end position="566"/>
    </location>
</feature>
<dbReference type="InterPro" id="IPR041542">
    <property type="entry name" value="GH43_C2"/>
</dbReference>
<dbReference type="SUPFAM" id="SSF75005">
    <property type="entry name" value="Arabinanase/levansucrase/invertase"/>
    <property type="match status" value="1"/>
</dbReference>
<dbReference type="Pfam" id="PF17851">
    <property type="entry name" value="GH43_C2"/>
    <property type="match status" value="1"/>
</dbReference>
<dbReference type="Gene3D" id="2.115.10.20">
    <property type="entry name" value="Glycosyl hydrolase domain, family 43"/>
    <property type="match status" value="1"/>
</dbReference>
<dbReference type="Pfam" id="PF04616">
    <property type="entry name" value="Glyco_hydro_43"/>
    <property type="match status" value="1"/>
</dbReference>
<comment type="caution">
    <text evidence="6">The sequence shown here is derived from an EMBL/GenBank/DDBJ whole genome shotgun (WGS) entry which is preliminary data.</text>
</comment>
<evidence type="ECO:0000256" key="3">
    <source>
        <dbReference type="ARBA" id="ARBA00023295"/>
    </source>
</evidence>
<dbReference type="CDD" id="cd09001">
    <property type="entry name" value="GH43_FsAxh1-like"/>
    <property type="match status" value="1"/>
</dbReference>
<sequence length="570" mass="65665">MVMRAIFIISLLGCCYFNCVFGQQTGKWGDQGNGNYRNPIIAADYSDPDPIRVGNDYYMAVSTFEDSPGVHILHSKDLVNWSQIGGVFDNLVEVASAFSWNQMKRYNKGVYAPSLRFHAGKFWIFVNFYTDGFWMGVADRPNGPWEVYPIKDKYGKELRTSGWTDPCPFWDEDGKAYLASSHPGSKWYGYLFEMSSDGRYLLDADFEHMKVRDIVYQYPDGGTLISPYHSSEGNKIYKRNGYYYLIHIEFLENGQGKGTYVCRSKHIYGTKSDGTPGEPGNPGNYEMRRIDRHTIGYVQTLPGQGGLVDTPEGDWFWIAQFNKYGSDGRSPCLLPVTWIDDWPVIGDNPEDGFGKMVWEYPKPIRSNQIYYPQGSDDFAQDELNARWAWNHQPHEGMWSLKERPGYLRLYASSIGDRNESFFSIPNIIHQRHMRSECSIVTVKIDISQMAIGQKAGLANFNGGVNYASLEVAMDEHGRRQIIWKSDGDIILGDYLPDTYNYLYIRSLARFDNRQNYQYSLDGENFIMIGNPYYVKNGNYRGNMIGFFTYNNVEEKGYIDIDWFDYEISNR</sequence>
<dbReference type="Gene3D" id="2.60.120.200">
    <property type="match status" value="1"/>
</dbReference>
<dbReference type="AlphaFoldDB" id="A0A3E5B9I9"/>
<reference evidence="6 7" key="1">
    <citation type="submission" date="2018-08" db="EMBL/GenBank/DDBJ databases">
        <title>A genome reference for cultivated species of the human gut microbiota.</title>
        <authorList>
            <person name="Zou Y."/>
            <person name="Xue W."/>
            <person name="Luo G."/>
        </authorList>
    </citation>
    <scope>NUCLEOTIDE SEQUENCE [LARGE SCALE GENOMIC DNA]</scope>
    <source>
        <strain evidence="6 7">OM05-15BH</strain>
    </source>
</reference>
<evidence type="ECO:0000256" key="4">
    <source>
        <dbReference type="RuleBase" id="RU361187"/>
    </source>
</evidence>
<dbReference type="SUPFAM" id="SSF49899">
    <property type="entry name" value="Concanavalin A-like lectins/glucanases"/>
    <property type="match status" value="1"/>
</dbReference>
<dbReference type="InterPro" id="IPR023296">
    <property type="entry name" value="Glyco_hydro_beta-prop_sf"/>
</dbReference>
<dbReference type="Proteomes" id="UP000260983">
    <property type="component" value="Unassembled WGS sequence"/>
</dbReference>
<proteinExistence type="inferred from homology"/>
<dbReference type="InterPro" id="IPR051795">
    <property type="entry name" value="Glycosyl_Hydrlase_43"/>
</dbReference>
<comment type="similarity">
    <text evidence="1 4">Belongs to the glycosyl hydrolase 43 family.</text>
</comment>
<evidence type="ECO:0000313" key="7">
    <source>
        <dbReference type="Proteomes" id="UP000260983"/>
    </source>
</evidence>
<evidence type="ECO:0000256" key="1">
    <source>
        <dbReference type="ARBA" id="ARBA00009865"/>
    </source>
</evidence>
<dbReference type="InterPro" id="IPR013320">
    <property type="entry name" value="ConA-like_dom_sf"/>
</dbReference>
<evidence type="ECO:0000259" key="5">
    <source>
        <dbReference type="Pfam" id="PF17851"/>
    </source>
</evidence>
<evidence type="ECO:0000313" key="6">
    <source>
        <dbReference type="EMBL" id="RGN34248.1"/>
    </source>
</evidence>
<dbReference type="GO" id="GO:0005975">
    <property type="term" value="P:carbohydrate metabolic process"/>
    <property type="evidence" value="ECO:0007669"/>
    <property type="project" value="InterPro"/>
</dbReference>
<gene>
    <name evidence="6" type="ORF">DXB65_14245</name>
</gene>
<organism evidence="6 7">
    <name type="scientific">Bacteroides oleiciplenus</name>
    <dbReference type="NCBI Taxonomy" id="626931"/>
    <lineage>
        <taxon>Bacteria</taxon>
        <taxon>Pseudomonadati</taxon>
        <taxon>Bacteroidota</taxon>
        <taxon>Bacteroidia</taxon>
        <taxon>Bacteroidales</taxon>
        <taxon>Bacteroidaceae</taxon>
        <taxon>Bacteroides</taxon>
    </lineage>
</organism>
<protein>
    <submittedName>
        <fullName evidence="6">Glycosyl hydrolase family 43</fullName>
    </submittedName>
</protein>
<accession>A0A3E5B9I9</accession>
<name>A0A3E5B9I9_9BACE</name>
<dbReference type="EMBL" id="QSUL01000009">
    <property type="protein sequence ID" value="RGN34248.1"/>
    <property type="molecule type" value="Genomic_DNA"/>
</dbReference>
<keyword evidence="2 4" id="KW-0378">Hydrolase</keyword>
<evidence type="ECO:0000256" key="2">
    <source>
        <dbReference type="ARBA" id="ARBA00022801"/>
    </source>
</evidence>
<keyword evidence="3 4" id="KW-0326">Glycosidase</keyword>